<accession>A0A8S1YEX3</accession>
<comment type="caution">
    <text evidence="1">The sequence shown here is derived from an EMBL/GenBank/DDBJ whole genome shotgun (WGS) entry which is preliminary data.</text>
</comment>
<dbReference type="AlphaFoldDB" id="A0A8S1YEX3"/>
<dbReference type="EMBL" id="CAJJDO010000165">
    <property type="protein sequence ID" value="CAD8211778.1"/>
    <property type="molecule type" value="Genomic_DNA"/>
</dbReference>
<evidence type="ECO:0000313" key="2">
    <source>
        <dbReference type="Proteomes" id="UP000689195"/>
    </source>
</evidence>
<keyword evidence="2" id="KW-1185">Reference proteome</keyword>
<gene>
    <name evidence="1" type="ORF">PPENT_87.1.T1650035</name>
</gene>
<sequence>MEVIDNKSRSYCKVSKQKQEQLLNLVYKDEFRINQAANFLNINYATAKNIIRRFKKIHIFRKCGNISESKRCHYKQIGEQKEQTNGINTKGGLVGDCLTGQVQKI</sequence>
<proteinExistence type="predicted"/>
<protein>
    <submittedName>
        <fullName evidence="1">Uncharacterized protein</fullName>
    </submittedName>
</protein>
<reference evidence="1" key="1">
    <citation type="submission" date="2021-01" db="EMBL/GenBank/DDBJ databases">
        <authorList>
            <consortium name="Genoscope - CEA"/>
            <person name="William W."/>
        </authorList>
    </citation>
    <scope>NUCLEOTIDE SEQUENCE</scope>
</reference>
<name>A0A8S1YEX3_9CILI</name>
<organism evidence="1 2">
    <name type="scientific">Paramecium pentaurelia</name>
    <dbReference type="NCBI Taxonomy" id="43138"/>
    <lineage>
        <taxon>Eukaryota</taxon>
        <taxon>Sar</taxon>
        <taxon>Alveolata</taxon>
        <taxon>Ciliophora</taxon>
        <taxon>Intramacronucleata</taxon>
        <taxon>Oligohymenophorea</taxon>
        <taxon>Peniculida</taxon>
        <taxon>Parameciidae</taxon>
        <taxon>Paramecium</taxon>
    </lineage>
</organism>
<evidence type="ECO:0000313" key="1">
    <source>
        <dbReference type="EMBL" id="CAD8211778.1"/>
    </source>
</evidence>
<dbReference type="Proteomes" id="UP000689195">
    <property type="component" value="Unassembled WGS sequence"/>
</dbReference>